<evidence type="ECO:0000313" key="13">
    <source>
        <dbReference type="Proteomes" id="UP000539146"/>
    </source>
</evidence>
<evidence type="ECO:0000256" key="4">
    <source>
        <dbReference type="ARBA" id="ARBA00004769"/>
    </source>
</evidence>
<accession>A0A850DVF2</accession>
<dbReference type="InterPro" id="IPR004305">
    <property type="entry name" value="Thiaminase-2/PQQC"/>
</dbReference>
<dbReference type="InterPro" id="IPR004399">
    <property type="entry name" value="HMP/HMP-P_kinase_dom"/>
</dbReference>
<evidence type="ECO:0000313" key="12">
    <source>
        <dbReference type="EMBL" id="NUU28445.1"/>
    </source>
</evidence>
<dbReference type="CDD" id="cd01169">
    <property type="entry name" value="HMPP_kinase"/>
    <property type="match status" value="1"/>
</dbReference>
<reference evidence="12 13" key="1">
    <citation type="submission" date="2020-05" db="EMBL/GenBank/DDBJ databases">
        <title>Genome Sequencing of Type Strains.</title>
        <authorList>
            <person name="Lemaire J.F."/>
            <person name="Inderbitzin P."/>
            <person name="Gregorio O.A."/>
            <person name="Collins S.B."/>
            <person name="Wespe N."/>
            <person name="Knight-Connoni V."/>
        </authorList>
    </citation>
    <scope>NUCLEOTIDE SEQUENCE [LARGE SCALE GENOMIC DNA]</scope>
    <source>
        <strain evidence="12 13">DSM 20512</strain>
    </source>
</reference>
<keyword evidence="7 12" id="KW-0418">Kinase</keyword>
<evidence type="ECO:0000256" key="8">
    <source>
        <dbReference type="ARBA" id="ARBA00022840"/>
    </source>
</evidence>
<evidence type="ECO:0000256" key="7">
    <source>
        <dbReference type="ARBA" id="ARBA00022777"/>
    </source>
</evidence>
<keyword evidence="5 12" id="KW-0808">Transferase</keyword>
<dbReference type="SUPFAM" id="SSF53613">
    <property type="entry name" value="Ribokinase-like"/>
    <property type="match status" value="1"/>
</dbReference>
<dbReference type="GO" id="GO:0005829">
    <property type="term" value="C:cytosol"/>
    <property type="evidence" value="ECO:0007669"/>
    <property type="project" value="TreeGrafter"/>
</dbReference>
<sequence>MPRVLSIAGTDPTGGAGVQADLKAIAAHDGYGMAVVTALVAQNTHGVRSVHVPDPAFLREQLDAVSDDVTVDAVKTGMLGTAAVVREVTAWLRAHRPPVVVVDPVMVATSGDRLLDADAVEAVRELLGLADLVTPNRAELAVLAELAAGASDGGSAVDGDDPALLVARTWGVRVLAKGGHDDGATADDELVEPSGQRRTFSAPRVATTNTHGTGCSLSSAIATLVVRTGDWELAVGEAKAWLGAALAGADDLRVGSGNGPVDHGAAVRALLPPVRWTDRWWTDVAGVLEQTLATPFLVGLRDGTLSTEVFAGYLAQDVHYLRAYQGHLSALASAATPSSDEAAFWAGAAQGCADEARDLHHRRLAGSRADDPVHPVCAGYLAHLQRAADTGSAAVLAAAVLPCFRVYAWVGTRLGRAPEGHPFGDWLGAYGDPGFAAASAAATDWVERHAAAASAEERGRMTAAFRASTAWELAFFRMPTD</sequence>
<dbReference type="CDD" id="cd19365">
    <property type="entry name" value="TenA_C-like"/>
    <property type="match status" value="1"/>
</dbReference>
<dbReference type="UniPathway" id="UPA00060">
    <property type="reaction ID" value="UER00138"/>
</dbReference>
<dbReference type="NCBIfam" id="TIGR00097">
    <property type="entry name" value="HMP-P_kinase"/>
    <property type="match status" value="1"/>
</dbReference>
<dbReference type="InterPro" id="IPR016084">
    <property type="entry name" value="Haem_Oase-like_multi-hlx"/>
</dbReference>
<evidence type="ECO:0000256" key="1">
    <source>
        <dbReference type="ARBA" id="ARBA00000151"/>
    </source>
</evidence>
<dbReference type="GO" id="GO:0009228">
    <property type="term" value="P:thiamine biosynthetic process"/>
    <property type="evidence" value="ECO:0007669"/>
    <property type="project" value="UniProtKB-KW"/>
</dbReference>
<dbReference type="EC" id="2.7.1.49" evidence="12"/>
<dbReference type="GO" id="GO:0008972">
    <property type="term" value="F:phosphomethylpyrimidine kinase activity"/>
    <property type="evidence" value="ECO:0007669"/>
    <property type="project" value="UniProtKB-EC"/>
</dbReference>
<dbReference type="PANTHER" id="PTHR20858">
    <property type="entry name" value="PHOSPHOMETHYLPYRIMIDINE KINASE"/>
    <property type="match status" value="1"/>
</dbReference>
<feature type="domain" description="Thiaminase-2/PQQC" evidence="10">
    <location>
        <begin position="295"/>
        <end position="478"/>
    </location>
</feature>
<dbReference type="EMBL" id="JABMCG010000105">
    <property type="protein sequence ID" value="NUU28445.1"/>
    <property type="molecule type" value="Genomic_DNA"/>
</dbReference>
<dbReference type="Gene3D" id="3.40.1190.20">
    <property type="match status" value="1"/>
</dbReference>
<dbReference type="Pfam" id="PF08543">
    <property type="entry name" value="Phos_pyr_kin"/>
    <property type="match status" value="1"/>
</dbReference>
<evidence type="ECO:0000256" key="5">
    <source>
        <dbReference type="ARBA" id="ARBA00022679"/>
    </source>
</evidence>
<proteinExistence type="predicted"/>
<organism evidence="12 13">
    <name type="scientific">Curtobacterium citreum</name>
    <dbReference type="NCBI Taxonomy" id="2036"/>
    <lineage>
        <taxon>Bacteria</taxon>
        <taxon>Bacillati</taxon>
        <taxon>Actinomycetota</taxon>
        <taxon>Actinomycetes</taxon>
        <taxon>Micrococcales</taxon>
        <taxon>Microbacteriaceae</taxon>
        <taxon>Curtobacterium</taxon>
    </lineage>
</organism>
<dbReference type="Pfam" id="PF03070">
    <property type="entry name" value="TENA_THI-4"/>
    <property type="match status" value="1"/>
</dbReference>
<comment type="function">
    <text evidence="3">Catalyzes the phosphorylation of hydroxymethylpyrimidine phosphate (HMP-P) to HMP-PP, and of HMP to HMP-P.</text>
</comment>
<evidence type="ECO:0000256" key="3">
    <source>
        <dbReference type="ARBA" id="ARBA00003848"/>
    </source>
</evidence>
<dbReference type="EC" id="2.7.4.7" evidence="12"/>
<gene>
    <name evidence="12" type="primary">thiD</name>
    <name evidence="12" type="ORF">HP467_10040</name>
</gene>
<dbReference type="AlphaFoldDB" id="A0A850DVF2"/>
<evidence type="ECO:0000256" key="9">
    <source>
        <dbReference type="ARBA" id="ARBA00022977"/>
    </source>
</evidence>
<evidence type="ECO:0000256" key="2">
    <source>
        <dbReference type="ARBA" id="ARBA00000565"/>
    </source>
</evidence>
<evidence type="ECO:0000259" key="11">
    <source>
        <dbReference type="Pfam" id="PF08543"/>
    </source>
</evidence>
<dbReference type="InterPro" id="IPR013749">
    <property type="entry name" value="PM/HMP-P_kinase-1"/>
</dbReference>
<evidence type="ECO:0000256" key="6">
    <source>
        <dbReference type="ARBA" id="ARBA00022741"/>
    </source>
</evidence>
<dbReference type="SUPFAM" id="SSF48613">
    <property type="entry name" value="Heme oxygenase-like"/>
    <property type="match status" value="1"/>
</dbReference>
<dbReference type="Gene3D" id="1.20.910.10">
    <property type="entry name" value="Heme oxygenase-like"/>
    <property type="match status" value="1"/>
</dbReference>
<dbReference type="Proteomes" id="UP000539146">
    <property type="component" value="Unassembled WGS sequence"/>
</dbReference>
<keyword evidence="6" id="KW-0547">Nucleotide-binding</keyword>
<dbReference type="GO" id="GO:0009229">
    <property type="term" value="P:thiamine diphosphate biosynthetic process"/>
    <property type="evidence" value="ECO:0007669"/>
    <property type="project" value="UniProtKB-UniPathway"/>
</dbReference>
<comment type="caution">
    <text evidence="12">The sequence shown here is derived from an EMBL/GenBank/DDBJ whole genome shotgun (WGS) entry which is preliminary data.</text>
</comment>
<dbReference type="GO" id="GO:0005524">
    <property type="term" value="F:ATP binding"/>
    <property type="evidence" value="ECO:0007669"/>
    <property type="project" value="UniProtKB-KW"/>
</dbReference>
<feature type="domain" description="Pyridoxamine kinase/Phosphomethylpyrimidine kinase" evidence="11">
    <location>
        <begin position="11"/>
        <end position="262"/>
    </location>
</feature>
<comment type="catalytic activity">
    <reaction evidence="2">
        <text>4-amino-2-methyl-5-(phosphooxymethyl)pyrimidine + ATP = 4-amino-2-methyl-5-(diphosphooxymethyl)pyrimidine + ADP</text>
        <dbReference type="Rhea" id="RHEA:19893"/>
        <dbReference type="ChEBI" id="CHEBI:30616"/>
        <dbReference type="ChEBI" id="CHEBI:57841"/>
        <dbReference type="ChEBI" id="CHEBI:58354"/>
        <dbReference type="ChEBI" id="CHEBI:456216"/>
        <dbReference type="EC" id="2.7.4.7"/>
    </reaction>
</comment>
<name>A0A850DVF2_9MICO</name>
<evidence type="ECO:0000259" key="10">
    <source>
        <dbReference type="Pfam" id="PF03070"/>
    </source>
</evidence>
<dbReference type="GO" id="GO:0008902">
    <property type="term" value="F:hydroxymethylpyrimidine kinase activity"/>
    <property type="evidence" value="ECO:0007669"/>
    <property type="project" value="UniProtKB-EC"/>
</dbReference>
<dbReference type="PANTHER" id="PTHR20858:SF17">
    <property type="entry name" value="HYDROXYMETHYLPYRIMIDINE_PHOSPHOMETHYLPYRIMIDINE KINASE THI20-RELATED"/>
    <property type="match status" value="1"/>
</dbReference>
<keyword evidence="9" id="KW-0784">Thiamine biosynthesis</keyword>
<comment type="pathway">
    <text evidence="4">Cofactor biosynthesis; thiamine diphosphate biosynthesis; 4-amino-2-methyl-5-diphosphomethylpyrimidine from 5-amino-1-(5-phospho-D-ribosyl)imidazole: step 3/3.</text>
</comment>
<dbReference type="FunFam" id="3.40.1190.20:FF:000003">
    <property type="entry name" value="Phosphomethylpyrimidine kinase ThiD"/>
    <property type="match status" value="1"/>
</dbReference>
<dbReference type="InterPro" id="IPR029056">
    <property type="entry name" value="Ribokinase-like"/>
</dbReference>
<protein>
    <submittedName>
        <fullName evidence="12">Bifunctional hydroxymethylpyrimidine kinase/phosphomethylpyrimidine kinase</fullName>
        <ecNumber evidence="12">2.7.1.49</ecNumber>
        <ecNumber evidence="12">2.7.4.7</ecNumber>
    </submittedName>
</protein>
<comment type="catalytic activity">
    <reaction evidence="1">
        <text>4-amino-5-hydroxymethyl-2-methylpyrimidine + ATP = 4-amino-2-methyl-5-(phosphooxymethyl)pyrimidine + ADP + H(+)</text>
        <dbReference type="Rhea" id="RHEA:23096"/>
        <dbReference type="ChEBI" id="CHEBI:15378"/>
        <dbReference type="ChEBI" id="CHEBI:16892"/>
        <dbReference type="ChEBI" id="CHEBI:30616"/>
        <dbReference type="ChEBI" id="CHEBI:58354"/>
        <dbReference type="ChEBI" id="CHEBI:456216"/>
        <dbReference type="EC" id="2.7.1.49"/>
    </reaction>
</comment>
<keyword evidence="8" id="KW-0067">ATP-binding</keyword>